<dbReference type="AlphaFoldDB" id="A0A518EPJ1"/>
<keyword evidence="2" id="KW-0378">Hydrolase</keyword>
<keyword evidence="3" id="KW-1185">Reference proteome</keyword>
<dbReference type="InterPro" id="IPR045175">
    <property type="entry name" value="M28_fam"/>
</dbReference>
<keyword evidence="2" id="KW-0031">Aminopeptidase</keyword>
<reference evidence="2 3" key="1">
    <citation type="submission" date="2019-02" db="EMBL/GenBank/DDBJ databases">
        <title>Deep-cultivation of Planctomycetes and their phenomic and genomic characterization uncovers novel biology.</title>
        <authorList>
            <person name="Wiegand S."/>
            <person name="Jogler M."/>
            <person name="Boedeker C."/>
            <person name="Pinto D."/>
            <person name="Vollmers J."/>
            <person name="Rivas-Marin E."/>
            <person name="Kohn T."/>
            <person name="Peeters S.H."/>
            <person name="Heuer A."/>
            <person name="Rast P."/>
            <person name="Oberbeckmann S."/>
            <person name="Bunk B."/>
            <person name="Jeske O."/>
            <person name="Meyerdierks A."/>
            <person name="Storesund J.E."/>
            <person name="Kallscheuer N."/>
            <person name="Luecker S."/>
            <person name="Lage O.M."/>
            <person name="Pohl T."/>
            <person name="Merkel B.J."/>
            <person name="Hornburger P."/>
            <person name="Mueller R.-W."/>
            <person name="Bruemmer F."/>
            <person name="Labrenz M."/>
            <person name="Spormann A.M."/>
            <person name="Op den Camp H."/>
            <person name="Overmann J."/>
            <person name="Amann R."/>
            <person name="Jetten M.S.M."/>
            <person name="Mascher T."/>
            <person name="Medema M.H."/>
            <person name="Devos D.P."/>
            <person name="Kaster A.-K."/>
            <person name="Ovreas L."/>
            <person name="Rohde M."/>
            <person name="Galperin M.Y."/>
            <person name="Jogler C."/>
        </authorList>
    </citation>
    <scope>NUCLEOTIDE SEQUENCE [LARGE SCALE GENOMIC DNA]</scope>
    <source>
        <strain evidence="2 3">Poly30</strain>
    </source>
</reference>
<dbReference type="RefSeq" id="WP_145195794.1">
    <property type="nucleotide sequence ID" value="NZ_CP036434.1"/>
</dbReference>
<protein>
    <submittedName>
        <fullName evidence="2">Aminopeptidase S</fullName>
        <ecNumber evidence="2">3.4.11.24</ecNumber>
    </submittedName>
</protein>
<dbReference type="EMBL" id="CP036434">
    <property type="protein sequence ID" value="QDV06002.1"/>
    <property type="molecule type" value="Genomic_DNA"/>
</dbReference>
<dbReference type="PANTHER" id="PTHR12147">
    <property type="entry name" value="METALLOPEPTIDASE M28 FAMILY MEMBER"/>
    <property type="match status" value="1"/>
</dbReference>
<sequence>MIFTASQLVAPLLLSAVCLPIQEGATAVLEAPAASNLQRALDTISADEIRSDLYFIASDAMMGRDSPSPQLKIAARYIRGRLMRFGFEPGAQEGSYFYEWSYPQLGLDMSKTYLKVAGPGAMSMDLKIGEDYFLSQRAYGMRTATGPAVWGGTFSKGELEGIDPTGKWILGVNDEGLSGRRTRDLEEGGALGVIVLPGKKNTKPVAEEYARDTEVMSRTSLNRRGGDGRATFPIVHVSEKTARALVAALPEDLAIGGATGLSFDESCGRGKVADAVMENVCGIWPGSDPELRKEVIILSAHYDHVGAQADGAIFNGADDNGSGTCGLLAIAEALKEYGPMRRTIMLMWVSAEEKGLLGSEAWCKAPYLPEGLTALCNINIDMIGRNAGNELLITPTKDHEAYSALTQVVEANAESEGFTKVGSADAYYGRSDQYNFEKHMGLPVAFLFCDVHEDYHRPTDTPDKINYDKMRRICRLVVKMLEALQIDRPKF</sequence>
<dbReference type="GO" id="GO:0008235">
    <property type="term" value="F:metalloexopeptidase activity"/>
    <property type="evidence" value="ECO:0007669"/>
    <property type="project" value="InterPro"/>
</dbReference>
<organism evidence="2 3">
    <name type="scientific">Saltatorellus ferox</name>
    <dbReference type="NCBI Taxonomy" id="2528018"/>
    <lineage>
        <taxon>Bacteria</taxon>
        <taxon>Pseudomonadati</taxon>
        <taxon>Planctomycetota</taxon>
        <taxon>Planctomycetia</taxon>
        <taxon>Planctomycetia incertae sedis</taxon>
        <taxon>Saltatorellus</taxon>
    </lineage>
</organism>
<dbReference type="GO" id="GO:0006508">
    <property type="term" value="P:proteolysis"/>
    <property type="evidence" value="ECO:0007669"/>
    <property type="project" value="InterPro"/>
</dbReference>
<keyword evidence="2" id="KW-0645">Protease</keyword>
<evidence type="ECO:0000313" key="2">
    <source>
        <dbReference type="EMBL" id="QDV06002.1"/>
    </source>
</evidence>
<evidence type="ECO:0000313" key="3">
    <source>
        <dbReference type="Proteomes" id="UP000320390"/>
    </source>
</evidence>
<dbReference type="InterPro" id="IPR007484">
    <property type="entry name" value="Peptidase_M28"/>
</dbReference>
<gene>
    <name evidence="2" type="ORF">Poly30_15060</name>
</gene>
<evidence type="ECO:0000259" key="1">
    <source>
        <dbReference type="Pfam" id="PF04389"/>
    </source>
</evidence>
<name>A0A518EPJ1_9BACT</name>
<feature type="domain" description="Peptidase M28" evidence="1">
    <location>
        <begin position="279"/>
        <end position="479"/>
    </location>
</feature>
<dbReference type="EC" id="3.4.11.24" evidence="2"/>
<accession>A0A518EPJ1</accession>
<dbReference type="PANTHER" id="PTHR12147:SF26">
    <property type="entry name" value="PEPTIDASE M28 DOMAIN-CONTAINING PROTEIN"/>
    <property type="match status" value="1"/>
</dbReference>
<dbReference type="GO" id="GO:0004177">
    <property type="term" value="F:aminopeptidase activity"/>
    <property type="evidence" value="ECO:0007669"/>
    <property type="project" value="UniProtKB-KW"/>
</dbReference>
<dbReference type="Proteomes" id="UP000320390">
    <property type="component" value="Chromosome"/>
</dbReference>
<dbReference type="OrthoDB" id="9762302at2"/>
<proteinExistence type="predicted"/>
<dbReference type="Gene3D" id="3.40.630.10">
    <property type="entry name" value="Zn peptidases"/>
    <property type="match status" value="1"/>
</dbReference>
<dbReference type="Pfam" id="PF04389">
    <property type="entry name" value="Peptidase_M28"/>
    <property type="match status" value="1"/>
</dbReference>
<dbReference type="SUPFAM" id="SSF53187">
    <property type="entry name" value="Zn-dependent exopeptidases"/>
    <property type="match status" value="1"/>
</dbReference>
<dbReference type="Gene3D" id="3.50.30.30">
    <property type="match status" value="1"/>
</dbReference>